<dbReference type="EMBL" id="JAHRIQ010046413">
    <property type="protein sequence ID" value="MEQ2235375.1"/>
    <property type="molecule type" value="Genomic_DNA"/>
</dbReference>
<comment type="caution">
    <text evidence="1">The sequence shown here is derived from an EMBL/GenBank/DDBJ whole genome shotgun (WGS) entry which is preliminary data.</text>
</comment>
<reference evidence="1 2" key="1">
    <citation type="submission" date="2021-06" db="EMBL/GenBank/DDBJ databases">
        <authorList>
            <person name="Palmer J.M."/>
        </authorList>
    </citation>
    <scope>NUCLEOTIDE SEQUENCE [LARGE SCALE GENOMIC DNA]</scope>
    <source>
        <strain evidence="2">if_2019</strain>
        <tissue evidence="1">Muscle</tissue>
    </source>
</reference>
<accession>A0ABV0TR24</accession>
<evidence type="ECO:0000313" key="1">
    <source>
        <dbReference type="EMBL" id="MEQ2235375.1"/>
    </source>
</evidence>
<sequence>MSYSLDELWLPFPPSLDPGVDACCRISELCHRDGDCSYPLSTSFLCSSPAQIILVQHQPPTLQSVYFLLSAAAGFLQKKQT</sequence>
<dbReference type="Proteomes" id="UP001482620">
    <property type="component" value="Unassembled WGS sequence"/>
</dbReference>
<evidence type="ECO:0000313" key="2">
    <source>
        <dbReference type="Proteomes" id="UP001482620"/>
    </source>
</evidence>
<organism evidence="1 2">
    <name type="scientific">Ilyodon furcidens</name>
    <name type="common">goldbreast splitfin</name>
    <dbReference type="NCBI Taxonomy" id="33524"/>
    <lineage>
        <taxon>Eukaryota</taxon>
        <taxon>Metazoa</taxon>
        <taxon>Chordata</taxon>
        <taxon>Craniata</taxon>
        <taxon>Vertebrata</taxon>
        <taxon>Euteleostomi</taxon>
        <taxon>Actinopterygii</taxon>
        <taxon>Neopterygii</taxon>
        <taxon>Teleostei</taxon>
        <taxon>Neoteleostei</taxon>
        <taxon>Acanthomorphata</taxon>
        <taxon>Ovalentaria</taxon>
        <taxon>Atherinomorphae</taxon>
        <taxon>Cyprinodontiformes</taxon>
        <taxon>Goodeidae</taxon>
        <taxon>Ilyodon</taxon>
    </lineage>
</organism>
<protein>
    <submittedName>
        <fullName evidence="1">Uncharacterized protein</fullName>
    </submittedName>
</protein>
<name>A0ABV0TR24_9TELE</name>
<keyword evidence="2" id="KW-1185">Reference proteome</keyword>
<gene>
    <name evidence="1" type="ORF">ILYODFUR_001642</name>
</gene>
<proteinExistence type="predicted"/>